<dbReference type="InterPro" id="IPR020806">
    <property type="entry name" value="PKS_PP-bd"/>
</dbReference>
<dbReference type="Pfam" id="PF00550">
    <property type="entry name" value="PP-binding"/>
    <property type="match status" value="1"/>
</dbReference>
<dbReference type="SMART" id="SM00823">
    <property type="entry name" value="PKS_PP"/>
    <property type="match status" value="1"/>
</dbReference>
<protein>
    <submittedName>
        <fullName evidence="4">Non-ribosomal peptide synthetase</fullName>
    </submittedName>
</protein>
<dbReference type="CDD" id="cd05930">
    <property type="entry name" value="A_NRPS"/>
    <property type="match status" value="1"/>
</dbReference>
<reference evidence="4" key="1">
    <citation type="submission" date="2022-10" db="EMBL/GenBank/DDBJ databases">
        <title>The complete genomes of actinobacterial strains from the NBC collection.</title>
        <authorList>
            <person name="Joergensen T.S."/>
            <person name="Alvarez Arevalo M."/>
            <person name="Sterndorff E.B."/>
            <person name="Faurdal D."/>
            <person name="Vuksanovic O."/>
            <person name="Mourched A.-S."/>
            <person name="Charusanti P."/>
            <person name="Shaw S."/>
            <person name="Blin K."/>
            <person name="Weber T."/>
        </authorList>
    </citation>
    <scope>NUCLEOTIDE SEQUENCE</scope>
    <source>
        <strain evidence="4">NBC_00668</strain>
    </source>
</reference>
<dbReference type="Proteomes" id="UP001432060">
    <property type="component" value="Chromosome"/>
</dbReference>
<dbReference type="PROSITE" id="PS50075">
    <property type="entry name" value="CARRIER"/>
    <property type="match status" value="1"/>
</dbReference>
<evidence type="ECO:0000313" key="5">
    <source>
        <dbReference type="Proteomes" id="UP001432060"/>
    </source>
</evidence>
<dbReference type="InterPro" id="IPR036736">
    <property type="entry name" value="ACP-like_sf"/>
</dbReference>
<dbReference type="InterPro" id="IPR010071">
    <property type="entry name" value="AA_adenyl_dom"/>
</dbReference>
<dbReference type="Pfam" id="PF00501">
    <property type="entry name" value="AMP-binding"/>
    <property type="match status" value="1"/>
</dbReference>
<keyword evidence="2" id="KW-0597">Phosphoprotein</keyword>
<keyword evidence="1" id="KW-0596">Phosphopantetheine</keyword>
<sequence length="573" mass="60862">MSEPQETQDLVARFLATATAVPDRIAVHAPDASLTFAELNERTARLAGRLRALGVGRGDRVGVSARRGVHWAVAPLAVWRAGAAYVPLDPAYPDDRLAFVAADARLRAVVSDTGALPWADGLPVLGPDEAGEDRFDDVAPHALDPAYVIHTSGSTGRAKGVEVTRGAVNALVAGLEERGVYPAGHRVVGWNASLSFDASVQQWARVCRGDTLVLLSDDDRTDPARLAKLLDEHHVTEVDFTPSHFQLVGSGLRGRGLRLLLGGEPIPERMWRSLAEGEDAWNLYGPTECTVDATATRVAGSAPHLGHPLAHVRAHVLDATLTPAGTGELYLAGPAVALGYAGRPGLTAERFVADPFAADGSRMYRTGDKVRQRPDGTLEFLGRTDRQIKVRGFRVEPGEVEDRLREHPALSAAVVALRTGPDGDSLLAAYCVTAPDAEVSDEELRAHCAATLPAHVVPSAFVRLEALPLTPGGKVDTAALPEVTTVTTAAGRAPEGELEQLIAGVWAEVLGRDSVHADENFFALGGHSLVALRVVSRLKRATGIVLPTKDVYRFPRLSDLARHAESVRSGGAS</sequence>
<dbReference type="InterPro" id="IPR020845">
    <property type="entry name" value="AMP-binding_CS"/>
</dbReference>
<evidence type="ECO:0000256" key="1">
    <source>
        <dbReference type="ARBA" id="ARBA00022450"/>
    </source>
</evidence>
<feature type="domain" description="Carrier" evidence="3">
    <location>
        <begin position="493"/>
        <end position="568"/>
    </location>
</feature>
<dbReference type="PROSITE" id="PS00012">
    <property type="entry name" value="PHOSPHOPANTETHEINE"/>
    <property type="match status" value="1"/>
</dbReference>
<evidence type="ECO:0000256" key="2">
    <source>
        <dbReference type="ARBA" id="ARBA00022553"/>
    </source>
</evidence>
<dbReference type="InterPro" id="IPR042099">
    <property type="entry name" value="ANL_N_sf"/>
</dbReference>
<evidence type="ECO:0000259" key="3">
    <source>
        <dbReference type="PROSITE" id="PS50075"/>
    </source>
</evidence>
<dbReference type="EMBL" id="CP109019">
    <property type="protein sequence ID" value="WUT80975.1"/>
    <property type="molecule type" value="Genomic_DNA"/>
</dbReference>
<keyword evidence="5" id="KW-1185">Reference proteome</keyword>
<dbReference type="Gene3D" id="3.30.300.30">
    <property type="match status" value="1"/>
</dbReference>
<dbReference type="InterPro" id="IPR009081">
    <property type="entry name" value="PP-bd_ACP"/>
</dbReference>
<dbReference type="InterPro" id="IPR045851">
    <property type="entry name" value="AMP-bd_C_sf"/>
</dbReference>
<proteinExistence type="predicted"/>
<gene>
    <name evidence="4" type="ORF">OG515_01635</name>
</gene>
<dbReference type="Pfam" id="PF13193">
    <property type="entry name" value="AMP-binding_C"/>
    <property type="match status" value="1"/>
</dbReference>
<dbReference type="InterPro" id="IPR000873">
    <property type="entry name" value="AMP-dep_synth/lig_dom"/>
</dbReference>
<dbReference type="SUPFAM" id="SSF47336">
    <property type="entry name" value="ACP-like"/>
    <property type="match status" value="1"/>
</dbReference>
<dbReference type="NCBIfam" id="TIGR01733">
    <property type="entry name" value="AA-adenyl-dom"/>
    <property type="match status" value="1"/>
</dbReference>
<dbReference type="Gene3D" id="1.10.1200.10">
    <property type="entry name" value="ACP-like"/>
    <property type="match status" value="1"/>
</dbReference>
<dbReference type="SUPFAM" id="SSF56801">
    <property type="entry name" value="Acetyl-CoA synthetase-like"/>
    <property type="match status" value="1"/>
</dbReference>
<dbReference type="PANTHER" id="PTHR45527">
    <property type="entry name" value="NONRIBOSOMAL PEPTIDE SYNTHETASE"/>
    <property type="match status" value="1"/>
</dbReference>
<dbReference type="InterPro" id="IPR006162">
    <property type="entry name" value="Ppantetheine_attach_site"/>
</dbReference>
<dbReference type="Gene3D" id="3.40.50.12780">
    <property type="entry name" value="N-terminal domain of ligase-like"/>
    <property type="match status" value="1"/>
</dbReference>
<dbReference type="PANTHER" id="PTHR45527:SF1">
    <property type="entry name" value="FATTY ACID SYNTHASE"/>
    <property type="match status" value="1"/>
</dbReference>
<dbReference type="InterPro" id="IPR025110">
    <property type="entry name" value="AMP-bd_C"/>
</dbReference>
<dbReference type="RefSeq" id="WP_329394982.1">
    <property type="nucleotide sequence ID" value="NZ_CP109019.1"/>
</dbReference>
<organism evidence="4 5">
    <name type="scientific">Streptomyces melanogenes</name>
    <dbReference type="NCBI Taxonomy" id="67326"/>
    <lineage>
        <taxon>Bacteria</taxon>
        <taxon>Bacillati</taxon>
        <taxon>Actinomycetota</taxon>
        <taxon>Actinomycetes</taxon>
        <taxon>Kitasatosporales</taxon>
        <taxon>Streptomycetaceae</taxon>
        <taxon>Streptomyces</taxon>
    </lineage>
</organism>
<name>A0ABZ1XDZ9_9ACTN</name>
<dbReference type="PROSITE" id="PS00455">
    <property type="entry name" value="AMP_BINDING"/>
    <property type="match status" value="1"/>
</dbReference>
<accession>A0ABZ1XDZ9</accession>
<evidence type="ECO:0000313" key="4">
    <source>
        <dbReference type="EMBL" id="WUT80975.1"/>
    </source>
</evidence>